<organism evidence="6 7">
    <name type="scientific">Roseomonas haemaphysalidis</name>
    <dbReference type="NCBI Taxonomy" id="2768162"/>
    <lineage>
        <taxon>Bacteria</taxon>
        <taxon>Pseudomonadati</taxon>
        <taxon>Pseudomonadota</taxon>
        <taxon>Alphaproteobacteria</taxon>
        <taxon>Acetobacterales</taxon>
        <taxon>Roseomonadaceae</taxon>
        <taxon>Roseomonas</taxon>
    </lineage>
</organism>
<dbReference type="Proteomes" id="UP001518989">
    <property type="component" value="Unassembled WGS sequence"/>
</dbReference>
<protein>
    <submittedName>
        <fullName evidence="6">LysR family transcriptional regulator</fullName>
    </submittedName>
</protein>
<keyword evidence="4" id="KW-0804">Transcription</keyword>
<evidence type="ECO:0000256" key="4">
    <source>
        <dbReference type="ARBA" id="ARBA00023163"/>
    </source>
</evidence>
<dbReference type="InterPro" id="IPR036390">
    <property type="entry name" value="WH_DNA-bd_sf"/>
</dbReference>
<dbReference type="Gene3D" id="1.10.10.10">
    <property type="entry name" value="Winged helix-like DNA-binding domain superfamily/Winged helix DNA-binding domain"/>
    <property type="match status" value="1"/>
</dbReference>
<evidence type="ECO:0000256" key="3">
    <source>
        <dbReference type="ARBA" id="ARBA00023125"/>
    </source>
</evidence>
<evidence type="ECO:0000259" key="5">
    <source>
        <dbReference type="PROSITE" id="PS50931"/>
    </source>
</evidence>
<evidence type="ECO:0000313" key="7">
    <source>
        <dbReference type="Proteomes" id="UP001518989"/>
    </source>
</evidence>
<proteinExistence type="inferred from homology"/>
<dbReference type="InterPro" id="IPR058163">
    <property type="entry name" value="LysR-type_TF_proteobact-type"/>
</dbReference>
<evidence type="ECO:0000256" key="1">
    <source>
        <dbReference type="ARBA" id="ARBA00009437"/>
    </source>
</evidence>
<keyword evidence="7" id="KW-1185">Reference proteome</keyword>
<dbReference type="Pfam" id="PF00126">
    <property type="entry name" value="HTH_1"/>
    <property type="match status" value="1"/>
</dbReference>
<comment type="caution">
    <text evidence="6">The sequence shown here is derived from an EMBL/GenBank/DDBJ whole genome shotgun (WGS) entry which is preliminary data.</text>
</comment>
<dbReference type="EMBL" id="JACTNG010000001">
    <property type="protein sequence ID" value="MBO1078026.1"/>
    <property type="molecule type" value="Genomic_DNA"/>
</dbReference>
<name>A0ABS3KKP8_9PROT</name>
<dbReference type="Gene3D" id="3.40.190.290">
    <property type="match status" value="1"/>
</dbReference>
<accession>A0ABS3KKP8</accession>
<keyword evidence="2" id="KW-0805">Transcription regulation</keyword>
<evidence type="ECO:0000256" key="2">
    <source>
        <dbReference type="ARBA" id="ARBA00023015"/>
    </source>
</evidence>
<dbReference type="InterPro" id="IPR005119">
    <property type="entry name" value="LysR_subst-bd"/>
</dbReference>
<comment type="similarity">
    <text evidence="1">Belongs to the LysR transcriptional regulatory family.</text>
</comment>
<dbReference type="PANTHER" id="PTHR30537">
    <property type="entry name" value="HTH-TYPE TRANSCRIPTIONAL REGULATOR"/>
    <property type="match status" value="1"/>
</dbReference>
<dbReference type="RefSeq" id="WP_207415412.1">
    <property type="nucleotide sequence ID" value="NZ_CP061179.1"/>
</dbReference>
<dbReference type="Pfam" id="PF03466">
    <property type="entry name" value="LysR_substrate"/>
    <property type="match status" value="1"/>
</dbReference>
<dbReference type="SUPFAM" id="SSF46785">
    <property type="entry name" value="Winged helix' DNA-binding domain"/>
    <property type="match status" value="1"/>
</dbReference>
<dbReference type="PANTHER" id="PTHR30537:SF1">
    <property type="entry name" value="HTH-TYPE TRANSCRIPTIONAL REGULATOR PGRR"/>
    <property type="match status" value="1"/>
</dbReference>
<dbReference type="PROSITE" id="PS50931">
    <property type="entry name" value="HTH_LYSR"/>
    <property type="match status" value="1"/>
</dbReference>
<keyword evidence="3" id="KW-0238">DNA-binding</keyword>
<reference evidence="6 7" key="1">
    <citation type="submission" date="2020-09" db="EMBL/GenBank/DDBJ databases">
        <title>Roseomonas.</title>
        <authorList>
            <person name="Zhu W."/>
        </authorList>
    </citation>
    <scope>NUCLEOTIDE SEQUENCE [LARGE SCALE GENOMIC DNA]</scope>
    <source>
        <strain evidence="6 7">573</strain>
    </source>
</reference>
<evidence type="ECO:0000313" key="6">
    <source>
        <dbReference type="EMBL" id="MBO1078026.1"/>
    </source>
</evidence>
<dbReference type="CDD" id="cd08474">
    <property type="entry name" value="PBP2_CrgA_like_5"/>
    <property type="match status" value="1"/>
</dbReference>
<dbReference type="InterPro" id="IPR036388">
    <property type="entry name" value="WH-like_DNA-bd_sf"/>
</dbReference>
<gene>
    <name evidence="6" type="ORF">IAI61_03215</name>
</gene>
<dbReference type="PRINTS" id="PR00039">
    <property type="entry name" value="HTHLYSR"/>
</dbReference>
<feature type="domain" description="HTH lysR-type" evidence="5">
    <location>
        <begin position="3"/>
        <end position="60"/>
    </location>
</feature>
<dbReference type="SUPFAM" id="SSF53850">
    <property type="entry name" value="Periplasmic binding protein-like II"/>
    <property type="match status" value="1"/>
</dbReference>
<sequence length="302" mass="33169">MLHDLQTVTVFVAVAEARSFRVAADRLGVTRSAVSQAVRKLENRIGVALLLRTTRSVSLTEAGKRLYDAVSPALGEVDAAVRVAGDRRARPSGLLRLAVSSIAEDFLSGPLLASFLEAHPDIRLDVVVTDVEFDIVAEGYDAGVRLGEVIAQDMVVVPVSESQRQLVVASPSYLARHGVPGHPHELSGHRCIGWRADPGLPPYRWEFGTEGHEFAVAVEPEATTNDMWLMIRLACAGAGLTFGMEATFRPFIDRGELVPVLQEYSPSFPGFYLYFPSRRHLAPKLRALVDHLRRWRHDAEAA</sequence>
<dbReference type="InterPro" id="IPR000847">
    <property type="entry name" value="LysR_HTH_N"/>
</dbReference>